<reference evidence="3" key="1">
    <citation type="submission" date="2025-08" db="UniProtKB">
        <authorList>
            <consortium name="RefSeq"/>
        </authorList>
    </citation>
    <scope>IDENTIFICATION</scope>
    <source>
        <tissue evidence="3">Brain</tissue>
    </source>
</reference>
<evidence type="ECO:0000256" key="1">
    <source>
        <dbReference type="SAM" id="MobiDB-lite"/>
    </source>
</evidence>
<gene>
    <name evidence="3" type="primary">LOC123387384</name>
</gene>
<dbReference type="Proteomes" id="UP000000715">
    <property type="component" value="Unplaced"/>
</dbReference>
<feature type="compositionally biased region" description="Basic and acidic residues" evidence="1">
    <location>
        <begin position="141"/>
        <end position="157"/>
    </location>
</feature>
<organism evidence="2 3">
    <name type="scientific">Mustela putorius furo</name>
    <name type="common">European domestic ferret</name>
    <name type="synonym">Mustela furo</name>
    <dbReference type="NCBI Taxonomy" id="9669"/>
    <lineage>
        <taxon>Eukaryota</taxon>
        <taxon>Metazoa</taxon>
        <taxon>Chordata</taxon>
        <taxon>Craniata</taxon>
        <taxon>Vertebrata</taxon>
        <taxon>Euteleostomi</taxon>
        <taxon>Mammalia</taxon>
        <taxon>Eutheria</taxon>
        <taxon>Laurasiatheria</taxon>
        <taxon>Carnivora</taxon>
        <taxon>Caniformia</taxon>
        <taxon>Musteloidea</taxon>
        <taxon>Mustelidae</taxon>
        <taxon>Mustelinae</taxon>
        <taxon>Mustela</taxon>
    </lineage>
</organism>
<feature type="region of interest" description="Disordered" evidence="1">
    <location>
        <begin position="1"/>
        <end position="351"/>
    </location>
</feature>
<proteinExistence type="predicted"/>
<keyword evidence="2" id="KW-1185">Reference proteome</keyword>
<feature type="non-terminal residue" evidence="3">
    <location>
        <position position="1"/>
    </location>
</feature>
<feature type="compositionally biased region" description="Polar residues" evidence="1">
    <location>
        <begin position="26"/>
        <end position="44"/>
    </location>
</feature>
<protein>
    <submittedName>
        <fullName evidence="3">Collagen alpha-1(I) chain-like</fullName>
    </submittedName>
</protein>
<dbReference type="GeneID" id="123387384"/>
<feature type="compositionally biased region" description="Low complexity" evidence="1">
    <location>
        <begin position="79"/>
        <end position="90"/>
    </location>
</feature>
<sequence>TGPAAAGDGQVTCWTSRLHADPRGHTGQQQHQASQDTATGSPLQSCAPRPGPAPSARPERRAPRGEPRSRRPGLRGVPASLLLRAPARRGAGQGTGGLRGVAPLKRPPDAPRLLGRTAFPGQGSSRLGRDGGRGAPGDRGAPGRERGLAHGDSRRPTENNGPGETSGLAGPRRRLGEGGRPWAPSDARRAGGRGCAAAPRGVPEITLSDPTRRVGAPRPEPHGEPRARGTTAGAERGRPLPARPRVGVGAGRSLRALGGGGGDPRPQARPPGRARRPARPDTRRPPAPRRSLRPSAVSEGRGKEDAGRRPRRRFARSGRASRALPLCPVRRRLRSLQDGRRGGAESLQPFPLPVRGARAVGWAVPSAEGTSWRKRTLRRMRSCL</sequence>
<dbReference type="AlphaFoldDB" id="A0A8U0RB27"/>
<dbReference type="RefSeq" id="XP_044920862.1">
    <property type="nucleotide sequence ID" value="XM_045064927.1"/>
</dbReference>
<evidence type="ECO:0000313" key="3">
    <source>
        <dbReference type="RefSeq" id="XP_044920862.1"/>
    </source>
</evidence>
<feature type="compositionally biased region" description="Basic and acidic residues" evidence="1">
    <location>
        <begin position="57"/>
        <end position="69"/>
    </location>
</feature>
<accession>A0A8U0RB27</accession>
<name>A0A8U0RB27_MUSPF</name>
<evidence type="ECO:0000313" key="2">
    <source>
        <dbReference type="Proteomes" id="UP000000715"/>
    </source>
</evidence>